<evidence type="ECO:0000256" key="4">
    <source>
        <dbReference type="ARBA" id="ARBA00022980"/>
    </source>
</evidence>
<dbReference type="PIRSF" id="PIRSF036996">
    <property type="entry name" value="RSM23"/>
    <property type="match status" value="1"/>
</dbReference>
<dbReference type="Proteomes" id="UP001303115">
    <property type="component" value="Unassembled WGS sequence"/>
</dbReference>
<proteinExistence type="inferred from homology"/>
<keyword evidence="10" id="KW-1185">Reference proteome</keyword>
<dbReference type="GO" id="GO:0032543">
    <property type="term" value="P:mitochondrial translation"/>
    <property type="evidence" value="ECO:0007669"/>
    <property type="project" value="InterPro"/>
</dbReference>
<dbReference type="GO" id="GO:0005763">
    <property type="term" value="C:mitochondrial small ribosomal subunit"/>
    <property type="evidence" value="ECO:0007669"/>
    <property type="project" value="InterPro"/>
</dbReference>
<comment type="subcellular location">
    <subcellularLocation>
        <location evidence="1">Mitochondrion</location>
    </subcellularLocation>
</comment>
<dbReference type="InterPro" id="IPR019368">
    <property type="entry name" value="Ribosomal_mS29"/>
</dbReference>
<evidence type="ECO:0000256" key="6">
    <source>
        <dbReference type="ARBA" id="ARBA00023274"/>
    </source>
</evidence>
<dbReference type="GO" id="GO:0003735">
    <property type="term" value="F:structural constituent of ribosome"/>
    <property type="evidence" value="ECO:0007669"/>
    <property type="project" value="TreeGrafter"/>
</dbReference>
<evidence type="ECO:0000256" key="1">
    <source>
        <dbReference type="ARBA" id="ARBA00004173"/>
    </source>
</evidence>
<dbReference type="PANTHER" id="PTHR12810">
    <property type="entry name" value="MITOCHONDRIAL 28S RIBOSOMAL PROTEIN S29"/>
    <property type="match status" value="1"/>
</dbReference>
<feature type="region of interest" description="Disordered" evidence="8">
    <location>
        <begin position="39"/>
        <end position="88"/>
    </location>
</feature>
<dbReference type="AlphaFoldDB" id="A0AAN6PC82"/>
<dbReference type="EMBL" id="MU854465">
    <property type="protein sequence ID" value="KAK4034805.1"/>
    <property type="molecule type" value="Genomic_DNA"/>
</dbReference>
<accession>A0AAN6PC82</accession>
<evidence type="ECO:0000256" key="5">
    <source>
        <dbReference type="ARBA" id="ARBA00023128"/>
    </source>
</evidence>
<organism evidence="9 10">
    <name type="scientific">Parachaetomium inaequale</name>
    <dbReference type="NCBI Taxonomy" id="2588326"/>
    <lineage>
        <taxon>Eukaryota</taxon>
        <taxon>Fungi</taxon>
        <taxon>Dikarya</taxon>
        <taxon>Ascomycota</taxon>
        <taxon>Pezizomycotina</taxon>
        <taxon>Sordariomycetes</taxon>
        <taxon>Sordariomycetidae</taxon>
        <taxon>Sordariales</taxon>
        <taxon>Chaetomiaceae</taxon>
        <taxon>Parachaetomium</taxon>
    </lineage>
</organism>
<sequence>MSAPNCLRCLVRPTAGIPISAPLAAPIALAHAHARAAPFSTTAANARPRKETEKKTGSKDHSRGGKKLQLGKFKKDHIASKGRSPLPGERKAYRKRITLSNDNAIPVPWLTDLGPEALASAENTARVLALPEEVQDQLRAGEAFKPTQCWGMFRKPAVLVRKETVDLANRMQDAADKKQMLRLVVTGDKVAGKSMMLLQAMAHAHLNNWIVIHLPEAQELTTACTEYAPIPGTDPVQYMQPVYVLKLIQAIKRANEKVLAKTYTAQAHPELPQNIPPNTPLLKLANVAKEADGAWPVFQALWSELTAHNAARPPILFSLDGLAHAMKPSDYRSPAFDLIHSHDLALLKLFTDALGGAVKFPAGGAVLAATSRSNAPRVPSMELALAQREAEERVRQKVEGAEVPQKDPFFRGYDERVEAVLRSVQVLRVGGVDKLEARALMEYWAASGMLRATVDERAVTEKWTLAGSGVLGEMERATLLTMRV</sequence>
<keyword evidence="5" id="KW-0496">Mitochondrion</keyword>
<keyword evidence="4" id="KW-0689">Ribosomal protein</keyword>
<dbReference type="PANTHER" id="PTHR12810:SF0">
    <property type="entry name" value="SMALL RIBOSOMAL SUBUNIT PROTEIN MS29"/>
    <property type="match status" value="1"/>
</dbReference>
<keyword evidence="3" id="KW-0809">Transit peptide</keyword>
<feature type="compositionally biased region" description="Basic and acidic residues" evidence="8">
    <location>
        <begin position="48"/>
        <end position="63"/>
    </location>
</feature>
<dbReference type="Pfam" id="PF10236">
    <property type="entry name" value="DAP3"/>
    <property type="match status" value="1"/>
</dbReference>
<keyword evidence="6" id="KW-0687">Ribonucleoprotein</keyword>
<evidence type="ECO:0000256" key="2">
    <source>
        <dbReference type="ARBA" id="ARBA00009863"/>
    </source>
</evidence>
<name>A0AAN6PC82_9PEZI</name>
<reference evidence="10" key="1">
    <citation type="journal article" date="2023" name="Mol. Phylogenet. Evol.">
        <title>Genome-scale phylogeny and comparative genomics of the fungal order Sordariales.</title>
        <authorList>
            <person name="Hensen N."/>
            <person name="Bonometti L."/>
            <person name="Westerberg I."/>
            <person name="Brannstrom I.O."/>
            <person name="Guillou S."/>
            <person name="Cros-Aarteil S."/>
            <person name="Calhoun S."/>
            <person name="Haridas S."/>
            <person name="Kuo A."/>
            <person name="Mondo S."/>
            <person name="Pangilinan J."/>
            <person name="Riley R."/>
            <person name="LaButti K."/>
            <person name="Andreopoulos B."/>
            <person name="Lipzen A."/>
            <person name="Chen C."/>
            <person name="Yan M."/>
            <person name="Daum C."/>
            <person name="Ng V."/>
            <person name="Clum A."/>
            <person name="Steindorff A."/>
            <person name="Ohm R.A."/>
            <person name="Martin F."/>
            <person name="Silar P."/>
            <person name="Natvig D.O."/>
            <person name="Lalanne C."/>
            <person name="Gautier V."/>
            <person name="Ament-Velasquez S.L."/>
            <person name="Kruys A."/>
            <person name="Hutchinson M.I."/>
            <person name="Powell A.J."/>
            <person name="Barry K."/>
            <person name="Miller A.N."/>
            <person name="Grigoriev I.V."/>
            <person name="Debuchy R."/>
            <person name="Gladieux P."/>
            <person name="Hiltunen Thoren M."/>
            <person name="Johannesson H."/>
        </authorList>
    </citation>
    <scope>NUCLEOTIDE SEQUENCE [LARGE SCALE GENOMIC DNA]</scope>
    <source>
        <strain evidence="10">CBS 284.82</strain>
    </source>
</reference>
<protein>
    <recommendedName>
        <fullName evidence="7">Small ribosomal subunit protein mS29</fullName>
    </recommendedName>
</protein>
<comment type="caution">
    <text evidence="9">The sequence shown here is derived from an EMBL/GenBank/DDBJ whole genome shotgun (WGS) entry which is preliminary data.</text>
</comment>
<dbReference type="InterPro" id="IPR017082">
    <property type="entry name" value="Ribosomal_mS29_fun"/>
</dbReference>
<evidence type="ECO:0000256" key="7">
    <source>
        <dbReference type="ARBA" id="ARBA00035140"/>
    </source>
</evidence>
<evidence type="ECO:0000313" key="10">
    <source>
        <dbReference type="Proteomes" id="UP001303115"/>
    </source>
</evidence>
<evidence type="ECO:0000256" key="3">
    <source>
        <dbReference type="ARBA" id="ARBA00022946"/>
    </source>
</evidence>
<evidence type="ECO:0000313" key="9">
    <source>
        <dbReference type="EMBL" id="KAK4034805.1"/>
    </source>
</evidence>
<evidence type="ECO:0000256" key="8">
    <source>
        <dbReference type="SAM" id="MobiDB-lite"/>
    </source>
</evidence>
<comment type="similarity">
    <text evidence="2">Belongs to the mitochondrion-specific ribosomal protein mS29 family.</text>
</comment>
<gene>
    <name evidence="9" type="ORF">C8A01DRAFT_38735</name>
</gene>